<dbReference type="EMBL" id="JBJJXI010000027">
    <property type="protein sequence ID" value="KAL3404041.1"/>
    <property type="molecule type" value="Genomic_DNA"/>
</dbReference>
<comment type="subcellular location">
    <subcellularLocation>
        <location evidence="1">Membrane</location>
    </subcellularLocation>
</comment>
<dbReference type="SMART" id="SM00397">
    <property type="entry name" value="t_SNARE"/>
    <property type="match status" value="1"/>
</dbReference>
<dbReference type="GO" id="GO:0012505">
    <property type="term" value="C:endomembrane system"/>
    <property type="evidence" value="ECO:0007669"/>
    <property type="project" value="UniProtKB-ARBA"/>
</dbReference>
<comment type="caution">
    <text evidence="7">The sequence shown here is derived from an EMBL/GenBank/DDBJ whole genome shotgun (WGS) entry which is preliminary data.</text>
</comment>
<feature type="domain" description="T-SNARE coiled-coil homology" evidence="6">
    <location>
        <begin position="161"/>
        <end position="223"/>
    </location>
</feature>
<proteinExistence type="predicted"/>
<reference evidence="7 8" key="1">
    <citation type="journal article" date="2024" name="bioRxiv">
        <title>A reference genome for Trichogramma kaykai: A tiny desert-dwelling parasitoid wasp with competing sex-ratio distorters.</title>
        <authorList>
            <person name="Culotta J."/>
            <person name="Lindsey A.R."/>
        </authorList>
    </citation>
    <scope>NUCLEOTIDE SEQUENCE [LARGE SCALE GENOMIC DNA]</scope>
    <source>
        <strain evidence="7 8">KSX58</strain>
    </source>
</reference>
<evidence type="ECO:0000256" key="5">
    <source>
        <dbReference type="SAM" id="Phobius"/>
    </source>
</evidence>
<evidence type="ECO:0000256" key="3">
    <source>
        <dbReference type="ARBA" id="ARBA00023054"/>
    </source>
</evidence>
<protein>
    <recommendedName>
        <fullName evidence="6">t-SNARE coiled-coil homology domain-containing protein</fullName>
    </recommendedName>
</protein>
<dbReference type="InterPro" id="IPR000727">
    <property type="entry name" value="T_SNARE_dom"/>
</dbReference>
<dbReference type="InterPro" id="IPR041875">
    <property type="entry name" value="Syntaxin-8_SNARE"/>
</dbReference>
<dbReference type="PROSITE" id="PS50192">
    <property type="entry name" value="T_SNARE"/>
    <property type="match status" value="1"/>
</dbReference>
<keyword evidence="2" id="KW-0813">Transport</keyword>
<dbReference type="CDD" id="cd15852">
    <property type="entry name" value="SNARE_Syntaxin8"/>
    <property type="match status" value="1"/>
</dbReference>
<dbReference type="Pfam" id="PF05739">
    <property type="entry name" value="SNARE"/>
    <property type="match status" value="1"/>
</dbReference>
<dbReference type="PANTHER" id="PTHR19957:SF124">
    <property type="entry name" value="SYNTAXIN-8"/>
    <property type="match status" value="1"/>
</dbReference>
<dbReference type="AlphaFoldDB" id="A0ABD2XFP1"/>
<dbReference type="InterPro" id="IPR045242">
    <property type="entry name" value="Syntaxin"/>
</dbReference>
<organism evidence="7 8">
    <name type="scientific">Trichogramma kaykai</name>
    <dbReference type="NCBI Taxonomy" id="54128"/>
    <lineage>
        <taxon>Eukaryota</taxon>
        <taxon>Metazoa</taxon>
        <taxon>Ecdysozoa</taxon>
        <taxon>Arthropoda</taxon>
        <taxon>Hexapoda</taxon>
        <taxon>Insecta</taxon>
        <taxon>Pterygota</taxon>
        <taxon>Neoptera</taxon>
        <taxon>Endopterygota</taxon>
        <taxon>Hymenoptera</taxon>
        <taxon>Apocrita</taxon>
        <taxon>Proctotrupomorpha</taxon>
        <taxon>Chalcidoidea</taxon>
        <taxon>Trichogrammatidae</taxon>
        <taxon>Trichogramma</taxon>
    </lineage>
</organism>
<feature type="transmembrane region" description="Helical" evidence="5">
    <location>
        <begin position="231"/>
        <end position="248"/>
    </location>
</feature>
<name>A0ABD2XFP1_9HYME</name>
<evidence type="ECO:0000313" key="7">
    <source>
        <dbReference type="EMBL" id="KAL3404041.1"/>
    </source>
</evidence>
<dbReference type="GO" id="GO:0016020">
    <property type="term" value="C:membrane"/>
    <property type="evidence" value="ECO:0007669"/>
    <property type="project" value="UniProtKB-SubCell"/>
</dbReference>
<keyword evidence="4 5" id="KW-0472">Membrane</keyword>
<dbReference type="SUPFAM" id="SSF58038">
    <property type="entry name" value="SNARE fusion complex"/>
    <property type="match status" value="1"/>
</dbReference>
<dbReference type="PANTHER" id="PTHR19957">
    <property type="entry name" value="SYNTAXIN"/>
    <property type="match status" value="1"/>
</dbReference>
<dbReference type="Proteomes" id="UP001627154">
    <property type="component" value="Unassembled WGS sequence"/>
</dbReference>
<keyword evidence="3" id="KW-0175">Coiled coil</keyword>
<keyword evidence="8" id="KW-1185">Reference proteome</keyword>
<gene>
    <name evidence="7" type="ORF">TKK_003424</name>
</gene>
<evidence type="ECO:0000259" key="6">
    <source>
        <dbReference type="PROSITE" id="PS50192"/>
    </source>
</evidence>
<dbReference type="GO" id="GO:0005737">
    <property type="term" value="C:cytoplasm"/>
    <property type="evidence" value="ECO:0007669"/>
    <property type="project" value="UniProtKB-ARBA"/>
</dbReference>
<evidence type="ECO:0000256" key="2">
    <source>
        <dbReference type="ARBA" id="ARBA00022448"/>
    </source>
</evidence>
<evidence type="ECO:0000313" key="8">
    <source>
        <dbReference type="Proteomes" id="UP001627154"/>
    </source>
</evidence>
<evidence type="ECO:0000256" key="4">
    <source>
        <dbReference type="ARBA" id="ARBA00023136"/>
    </source>
</evidence>
<keyword evidence="5" id="KW-0812">Transmembrane</keyword>
<evidence type="ECO:0000256" key="1">
    <source>
        <dbReference type="ARBA" id="ARBA00004370"/>
    </source>
</evidence>
<sequence length="249" mass="28526">MTLVYIDDGDDRWMVDYEACDNLQREIMEQLTQRDREARTSQAFASLSANIRIKLNHYSQQVQDLRYKINQARRDQLITGGEAERRMRQVEILQSKDLQMRRLYESKTNELALSRTRLLGPSTSAFADGGTTSWGLDDDNDQTQLLNSQPTSVADLKSQKQQLLRQQEEGLDELSKIISRQKLIAQAINSEVTDHNEIIDDLADHIDRTDERLIDGTRAVRTVSQKDKVCGYWVIIILLFAAIVTVALV</sequence>
<dbReference type="Gene3D" id="1.20.5.110">
    <property type="match status" value="1"/>
</dbReference>
<accession>A0ABD2XFP1</accession>
<keyword evidence="5" id="KW-1133">Transmembrane helix</keyword>